<dbReference type="SUPFAM" id="SSF46689">
    <property type="entry name" value="Homeodomain-like"/>
    <property type="match status" value="1"/>
</dbReference>
<evidence type="ECO:0000256" key="2">
    <source>
        <dbReference type="ARBA" id="ARBA00023155"/>
    </source>
</evidence>
<dbReference type="CDD" id="cd00086">
    <property type="entry name" value="homeodomain"/>
    <property type="match status" value="1"/>
</dbReference>
<dbReference type="EMBL" id="QEAM01000141">
    <property type="protein sequence ID" value="TPX45425.1"/>
    <property type="molecule type" value="Genomic_DNA"/>
</dbReference>
<reference evidence="7 8" key="1">
    <citation type="journal article" date="2019" name="Sci. Rep.">
        <title>Comparative genomics of chytrid fungi reveal insights into the obligate biotrophic and pathogenic lifestyle of Synchytrium endobioticum.</title>
        <authorList>
            <person name="van de Vossenberg B.T.L.H."/>
            <person name="Warris S."/>
            <person name="Nguyen H.D.T."/>
            <person name="van Gent-Pelzer M.P.E."/>
            <person name="Joly D.L."/>
            <person name="van de Geest H.C."/>
            <person name="Bonants P.J.M."/>
            <person name="Smith D.S."/>
            <person name="Levesque C.A."/>
            <person name="van der Lee T.A.J."/>
        </authorList>
    </citation>
    <scope>NUCLEOTIDE SEQUENCE [LARGE SCALE GENOMIC DNA]</scope>
    <source>
        <strain evidence="7 8">LEV6574</strain>
    </source>
</reference>
<dbReference type="InterPro" id="IPR009057">
    <property type="entry name" value="Homeodomain-like_sf"/>
</dbReference>
<dbReference type="Proteomes" id="UP000320475">
    <property type="component" value="Unassembled WGS sequence"/>
</dbReference>
<evidence type="ECO:0000256" key="5">
    <source>
        <dbReference type="SAM" id="MobiDB-lite"/>
    </source>
</evidence>
<evidence type="ECO:0000313" key="7">
    <source>
        <dbReference type="EMBL" id="TPX45425.1"/>
    </source>
</evidence>
<gene>
    <name evidence="7" type="ORF">SeLEV6574_g03879</name>
</gene>
<name>A0A507D2A0_9FUNG</name>
<feature type="region of interest" description="Disordered" evidence="5">
    <location>
        <begin position="64"/>
        <end position="88"/>
    </location>
</feature>
<evidence type="ECO:0000313" key="8">
    <source>
        <dbReference type="Proteomes" id="UP000320475"/>
    </source>
</evidence>
<accession>A0A507D2A0</accession>
<keyword evidence="2 4" id="KW-0371">Homeobox</keyword>
<proteinExistence type="predicted"/>
<dbReference type="InterPro" id="IPR008422">
    <property type="entry name" value="KN_HD"/>
</dbReference>
<dbReference type="AlphaFoldDB" id="A0A507D2A0"/>
<keyword evidence="3 4" id="KW-0539">Nucleus</keyword>
<evidence type="ECO:0000256" key="3">
    <source>
        <dbReference type="ARBA" id="ARBA00023242"/>
    </source>
</evidence>
<comment type="caution">
    <text evidence="7">The sequence shown here is derived from an EMBL/GenBank/DDBJ whole genome shotgun (WGS) entry which is preliminary data.</text>
</comment>
<dbReference type="GO" id="GO:0006355">
    <property type="term" value="P:regulation of DNA-templated transcription"/>
    <property type="evidence" value="ECO:0007669"/>
    <property type="project" value="InterPro"/>
</dbReference>
<sequence>MLVFSLPLSDVNQCNNESAQVADWHARQLLQIKNPHSNREAANNPVLIAAIATQVQLALANEMPGTLTAGPGSSNTTFPPPRMSNSKPLTPEEIRFLKTELTQYLFKHGRPPSPTLIRQWSQELNAPQFSVTKWVHQQSRSKPATTGLQLQEEQLSILEEYLCDNAWPDQMDREHLAEEASLTPTQVEQWFIEARKKRQLQARE</sequence>
<dbReference type="OrthoDB" id="10056939at2759"/>
<dbReference type="SMART" id="SM00389">
    <property type="entry name" value="HOX"/>
    <property type="match status" value="1"/>
</dbReference>
<evidence type="ECO:0000256" key="1">
    <source>
        <dbReference type="ARBA" id="ARBA00023125"/>
    </source>
</evidence>
<keyword evidence="1 4" id="KW-0238">DNA-binding</keyword>
<organism evidence="7 8">
    <name type="scientific">Synchytrium endobioticum</name>
    <dbReference type="NCBI Taxonomy" id="286115"/>
    <lineage>
        <taxon>Eukaryota</taxon>
        <taxon>Fungi</taxon>
        <taxon>Fungi incertae sedis</taxon>
        <taxon>Chytridiomycota</taxon>
        <taxon>Chytridiomycota incertae sedis</taxon>
        <taxon>Chytridiomycetes</taxon>
        <taxon>Synchytriales</taxon>
        <taxon>Synchytriaceae</taxon>
        <taxon>Synchytrium</taxon>
    </lineage>
</organism>
<dbReference type="Gene3D" id="1.10.10.60">
    <property type="entry name" value="Homeodomain-like"/>
    <property type="match status" value="1"/>
</dbReference>
<feature type="compositionally biased region" description="Polar residues" evidence="5">
    <location>
        <begin position="71"/>
        <end position="88"/>
    </location>
</feature>
<dbReference type="Pfam" id="PF05920">
    <property type="entry name" value="Homeobox_KN"/>
    <property type="match status" value="1"/>
</dbReference>
<evidence type="ECO:0000259" key="6">
    <source>
        <dbReference type="PROSITE" id="PS50071"/>
    </source>
</evidence>
<dbReference type="GO" id="GO:0005634">
    <property type="term" value="C:nucleus"/>
    <property type="evidence" value="ECO:0007669"/>
    <property type="project" value="UniProtKB-SubCell"/>
</dbReference>
<dbReference type="GO" id="GO:0003677">
    <property type="term" value="F:DNA binding"/>
    <property type="evidence" value="ECO:0007669"/>
    <property type="project" value="UniProtKB-UniRule"/>
</dbReference>
<feature type="domain" description="Homeobox" evidence="6">
    <location>
        <begin position="141"/>
        <end position="201"/>
    </location>
</feature>
<comment type="subcellular location">
    <subcellularLocation>
        <location evidence="4">Nucleus</location>
    </subcellularLocation>
</comment>
<protein>
    <recommendedName>
        <fullName evidence="6">Homeobox domain-containing protein</fullName>
    </recommendedName>
</protein>
<dbReference type="InterPro" id="IPR001356">
    <property type="entry name" value="HD"/>
</dbReference>
<feature type="DNA-binding region" description="Homeobox" evidence="4">
    <location>
        <begin position="143"/>
        <end position="202"/>
    </location>
</feature>
<dbReference type="PROSITE" id="PS50071">
    <property type="entry name" value="HOMEOBOX_2"/>
    <property type="match status" value="1"/>
</dbReference>
<evidence type="ECO:0000256" key="4">
    <source>
        <dbReference type="PROSITE-ProRule" id="PRU00108"/>
    </source>
</evidence>